<dbReference type="EMBL" id="CM007372">
    <property type="protein sequence ID" value="OIW00850.1"/>
    <property type="molecule type" value="Genomic_DNA"/>
</dbReference>
<dbReference type="Gramene" id="OIW00850">
    <property type="protein sequence ID" value="OIW00850"/>
    <property type="gene ID" value="TanjilG_12254"/>
</dbReference>
<dbReference type="AlphaFoldDB" id="A0A1J7H2Y7"/>
<evidence type="ECO:0000259" key="2">
    <source>
        <dbReference type="PROSITE" id="PS51166"/>
    </source>
</evidence>
<proteinExistence type="predicted"/>
<gene>
    <name evidence="3" type="ORF">TanjilG_12254</name>
</gene>
<feature type="region of interest" description="Disordered" evidence="1">
    <location>
        <begin position="1"/>
        <end position="23"/>
    </location>
</feature>
<dbReference type="PROSITE" id="PS51166">
    <property type="entry name" value="CBM20"/>
    <property type="match status" value="1"/>
</dbReference>
<dbReference type="InterPro" id="IPR002044">
    <property type="entry name" value="CBM20"/>
</dbReference>
<dbReference type="SMART" id="SM01065">
    <property type="entry name" value="CBM_2"/>
    <property type="match status" value="1"/>
</dbReference>
<dbReference type="FunFam" id="2.60.40.10:FF:000552">
    <property type="entry name" value="Related to glucoamylase"/>
    <property type="match status" value="1"/>
</dbReference>
<dbReference type="PANTHER" id="PTHR15048">
    <property type="entry name" value="STARCH-BINDING DOMAIN-CONTAINING PROTEIN 1"/>
    <property type="match status" value="1"/>
</dbReference>
<keyword evidence="4" id="KW-1185">Reference proteome</keyword>
<accession>A0A1J7H2Y7</accession>
<dbReference type="CDD" id="cd05467">
    <property type="entry name" value="CBM20"/>
    <property type="match status" value="1"/>
</dbReference>
<evidence type="ECO:0000313" key="3">
    <source>
        <dbReference type="EMBL" id="OIW00850.1"/>
    </source>
</evidence>
<evidence type="ECO:0000313" key="4">
    <source>
        <dbReference type="Proteomes" id="UP000188354"/>
    </source>
</evidence>
<sequence length="382" mass="42607">MESELENVAPQDQQTEESEQTSESKFVHVTFQLEKNCDFGEQFLIVGDDPVLGSWDPADALPMTWSDGHIWSVELDMPTGKSILYKFILKGKAGDIVWQPGSDRTIQTSETMERIIVCEDWENDELQKIMEEDRLDQSNEETQVDSEMPSFAEHLDNPEEGLVSNVSKISGIEDSRTHLQEKPPGEPDLHQINDYTISSLTEKPVAVVVENIGSSEALINWSEESADSPGNDHTIHVGHNGTDAPIKNQEMTAVESNLFDFEGSPVIVPGLTPPVVANEEAGSGEVQESTTVYTPIEAFESKDQNIPEFPKEQESNDSTPSVIGTTINEAELLNNEYEEQSQLAPAMEDRLNSEPVDGNLLQNDNQWGRQMVLKFLTKLRLF</sequence>
<dbReference type="Gene3D" id="2.60.40.10">
    <property type="entry name" value="Immunoglobulins"/>
    <property type="match status" value="1"/>
</dbReference>
<feature type="domain" description="CBM20" evidence="2">
    <location>
        <begin position="21"/>
        <end position="123"/>
    </location>
</feature>
<dbReference type="SUPFAM" id="SSF49452">
    <property type="entry name" value="Starch-binding domain-like"/>
    <property type="match status" value="1"/>
</dbReference>
<dbReference type="InterPro" id="IPR013783">
    <property type="entry name" value="Ig-like_fold"/>
</dbReference>
<dbReference type="InterPro" id="IPR013784">
    <property type="entry name" value="Carb-bd-like_fold"/>
</dbReference>
<protein>
    <recommendedName>
        <fullName evidence="2">CBM20 domain-containing protein</fullName>
    </recommendedName>
</protein>
<name>A0A1J7H2Y7_LUPAN</name>
<dbReference type="GO" id="GO:2001070">
    <property type="term" value="F:starch binding"/>
    <property type="evidence" value="ECO:0007669"/>
    <property type="project" value="InterPro"/>
</dbReference>
<organism evidence="3 4">
    <name type="scientific">Lupinus angustifolius</name>
    <name type="common">Narrow-leaved blue lupine</name>
    <dbReference type="NCBI Taxonomy" id="3871"/>
    <lineage>
        <taxon>Eukaryota</taxon>
        <taxon>Viridiplantae</taxon>
        <taxon>Streptophyta</taxon>
        <taxon>Embryophyta</taxon>
        <taxon>Tracheophyta</taxon>
        <taxon>Spermatophyta</taxon>
        <taxon>Magnoliopsida</taxon>
        <taxon>eudicotyledons</taxon>
        <taxon>Gunneridae</taxon>
        <taxon>Pentapetalae</taxon>
        <taxon>rosids</taxon>
        <taxon>fabids</taxon>
        <taxon>Fabales</taxon>
        <taxon>Fabaceae</taxon>
        <taxon>Papilionoideae</taxon>
        <taxon>50 kb inversion clade</taxon>
        <taxon>genistoids sensu lato</taxon>
        <taxon>core genistoids</taxon>
        <taxon>Genisteae</taxon>
        <taxon>Lupinus</taxon>
    </lineage>
</organism>
<reference evidence="3 4" key="1">
    <citation type="journal article" date="2017" name="Plant Biotechnol. J.">
        <title>A comprehensive draft genome sequence for lupin (Lupinus angustifolius), an emerging health food: insights into plant-microbe interactions and legume evolution.</title>
        <authorList>
            <person name="Hane J.K."/>
            <person name="Ming Y."/>
            <person name="Kamphuis L.G."/>
            <person name="Nelson M.N."/>
            <person name="Garg G."/>
            <person name="Atkins C.A."/>
            <person name="Bayer P.E."/>
            <person name="Bravo A."/>
            <person name="Bringans S."/>
            <person name="Cannon S."/>
            <person name="Edwards D."/>
            <person name="Foley R."/>
            <person name="Gao L.L."/>
            <person name="Harrison M.J."/>
            <person name="Huang W."/>
            <person name="Hurgobin B."/>
            <person name="Li S."/>
            <person name="Liu C.W."/>
            <person name="McGrath A."/>
            <person name="Morahan G."/>
            <person name="Murray J."/>
            <person name="Weller J."/>
            <person name="Jian J."/>
            <person name="Singh K.B."/>
        </authorList>
    </citation>
    <scope>NUCLEOTIDE SEQUENCE [LARGE SCALE GENOMIC DNA]</scope>
    <source>
        <strain evidence="4">cv. Tanjil</strain>
        <tissue evidence="3">Whole plant</tissue>
    </source>
</reference>
<dbReference type="PANTHER" id="PTHR15048:SF0">
    <property type="entry name" value="STARCH-BINDING DOMAIN-CONTAINING PROTEIN 1"/>
    <property type="match status" value="1"/>
</dbReference>
<dbReference type="Pfam" id="PF00686">
    <property type="entry name" value="CBM_20"/>
    <property type="match status" value="1"/>
</dbReference>
<dbReference type="GO" id="GO:0016020">
    <property type="term" value="C:membrane"/>
    <property type="evidence" value="ECO:0007669"/>
    <property type="project" value="TreeGrafter"/>
</dbReference>
<dbReference type="STRING" id="3871.A0A1J7H2Y7"/>
<dbReference type="OMA" id="FPAEMFR"/>
<evidence type="ECO:0000256" key="1">
    <source>
        <dbReference type="SAM" id="MobiDB-lite"/>
    </source>
</evidence>
<dbReference type="Proteomes" id="UP000188354">
    <property type="component" value="Chromosome LG12"/>
</dbReference>